<evidence type="ECO:0000259" key="2">
    <source>
        <dbReference type="SMART" id="SM00568"/>
    </source>
</evidence>
<accession>A0ABQ8UKJ2</accession>
<organism evidence="3 4">
    <name type="scientific">Paratrimastix pyriformis</name>
    <dbReference type="NCBI Taxonomy" id="342808"/>
    <lineage>
        <taxon>Eukaryota</taxon>
        <taxon>Metamonada</taxon>
        <taxon>Preaxostyla</taxon>
        <taxon>Paratrimastigidae</taxon>
        <taxon>Paratrimastix</taxon>
    </lineage>
</organism>
<dbReference type="InterPro" id="IPR051482">
    <property type="entry name" value="Cholesterol_transport"/>
</dbReference>
<dbReference type="SMART" id="SM00568">
    <property type="entry name" value="GRAM"/>
    <property type="match status" value="1"/>
</dbReference>
<dbReference type="PANTHER" id="PTHR23319">
    <property type="entry name" value="GRAM DOMAIN CONTAINING 1B, ISOFORM E"/>
    <property type="match status" value="1"/>
</dbReference>
<comment type="caution">
    <text evidence="3">The sequence shown here is derived from an EMBL/GenBank/DDBJ whole genome shotgun (WGS) entry which is preliminary data.</text>
</comment>
<feature type="region of interest" description="Disordered" evidence="1">
    <location>
        <begin position="110"/>
        <end position="231"/>
    </location>
</feature>
<dbReference type="Proteomes" id="UP001141327">
    <property type="component" value="Unassembled WGS sequence"/>
</dbReference>
<protein>
    <recommendedName>
        <fullName evidence="2">GRAM domain-containing protein</fullName>
    </recommendedName>
</protein>
<feature type="compositionally biased region" description="Low complexity" evidence="1">
    <location>
        <begin position="110"/>
        <end position="120"/>
    </location>
</feature>
<evidence type="ECO:0000313" key="4">
    <source>
        <dbReference type="Proteomes" id="UP001141327"/>
    </source>
</evidence>
<sequence>MNGYRKMFSLPPSEKFIDDYACGLYRKVLRNGRLYVFTNYVCFYTNAWGELIETIPFSSITDIQLKNTGMIFSNAIEIKTAHDKFFFSGFLVRDAAFRVLVEQWRGSAPDAAAAGNASTSQEEDDSGTTSEEGDTEEGNPEPGETDSLPPTLRARTSSFPAPYIPPMAGPRGDSTLPSPPESGAAIRRSFSSSAGGMSTSPGSQAAGRVSTSPGVGGLSPPGGAALTPRTPGSADDPLAMCPSACGDVDEGICMCASMRTNDVGAGHVFVRLVRGWLDA</sequence>
<dbReference type="CDD" id="cd13220">
    <property type="entry name" value="PH-GRAM_GRAMDC"/>
    <property type="match status" value="1"/>
</dbReference>
<feature type="domain" description="GRAM" evidence="2">
    <location>
        <begin position="2"/>
        <end position="67"/>
    </location>
</feature>
<keyword evidence="4" id="KW-1185">Reference proteome</keyword>
<dbReference type="EMBL" id="JAPMOS010000024">
    <property type="protein sequence ID" value="KAJ4458946.1"/>
    <property type="molecule type" value="Genomic_DNA"/>
</dbReference>
<evidence type="ECO:0000313" key="3">
    <source>
        <dbReference type="EMBL" id="KAJ4458946.1"/>
    </source>
</evidence>
<dbReference type="InterPro" id="IPR011993">
    <property type="entry name" value="PH-like_dom_sf"/>
</dbReference>
<evidence type="ECO:0000256" key="1">
    <source>
        <dbReference type="SAM" id="MobiDB-lite"/>
    </source>
</evidence>
<feature type="compositionally biased region" description="Low complexity" evidence="1">
    <location>
        <begin position="189"/>
        <end position="213"/>
    </location>
</feature>
<name>A0ABQ8UKJ2_9EUKA</name>
<dbReference type="InterPro" id="IPR004182">
    <property type="entry name" value="GRAM"/>
</dbReference>
<feature type="compositionally biased region" description="Acidic residues" evidence="1">
    <location>
        <begin position="121"/>
        <end position="139"/>
    </location>
</feature>
<dbReference type="Pfam" id="PF02893">
    <property type="entry name" value="GRAM"/>
    <property type="match status" value="1"/>
</dbReference>
<proteinExistence type="predicted"/>
<dbReference type="PANTHER" id="PTHR23319:SF4">
    <property type="entry name" value="GRAM DOMAIN CONTAINING 1B, ISOFORM E"/>
    <property type="match status" value="1"/>
</dbReference>
<gene>
    <name evidence="3" type="ORF">PAPYR_5229</name>
</gene>
<dbReference type="Gene3D" id="2.30.29.30">
    <property type="entry name" value="Pleckstrin-homology domain (PH domain)/Phosphotyrosine-binding domain (PTB)"/>
    <property type="match status" value="1"/>
</dbReference>
<reference evidence="3" key="1">
    <citation type="journal article" date="2022" name="bioRxiv">
        <title>Genomics of Preaxostyla Flagellates Illuminates Evolutionary Transitions and the Path Towards Mitochondrial Loss.</title>
        <authorList>
            <person name="Novak L.V.F."/>
            <person name="Treitli S.C."/>
            <person name="Pyrih J."/>
            <person name="Halakuc P."/>
            <person name="Pipaliya S.V."/>
            <person name="Vacek V."/>
            <person name="Brzon O."/>
            <person name="Soukal P."/>
            <person name="Eme L."/>
            <person name="Dacks J.B."/>
            <person name="Karnkowska A."/>
            <person name="Elias M."/>
            <person name="Hampl V."/>
        </authorList>
    </citation>
    <scope>NUCLEOTIDE SEQUENCE</scope>
    <source>
        <strain evidence="3">RCP-MX</strain>
    </source>
</reference>